<proteinExistence type="predicted"/>
<dbReference type="InterPro" id="IPR000626">
    <property type="entry name" value="Ubiquitin-like_dom"/>
</dbReference>
<evidence type="ECO:0000313" key="3">
    <source>
        <dbReference type="Proteomes" id="UP001227230"/>
    </source>
</evidence>
<protein>
    <recommendedName>
        <fullName evidence="1">Ubiquitin-like domain-containing protein</fullName>
    </recommendedName>
</protein>
<dbReference type="EMBL" id="CP126666">
    <property type="protein sequence ID" value="WKA13095.1"/>
    <property type="molecule type" value="Genomic_DNA"/>
</dbReference>
<dbReference type="InterPro" id="IPR022617">
    <property type="entry name" value="Rad60/SUMO-like_dom"/>
</dbReference>
<dbReference type="PANTHER" id="PTHR10562">
    <property type="entry name" value="SMALL UBIQUITIN-RELATED MODIFIER"/>
    <property type="match status" value="1"/>
</dbReference>
<reference evidence="2 3" key="1">
    <citation type="journal article" date="2023" name="Hortic Res">
        <title>The complete reference genome for grapevine (Vitis vinifera L.) genetics and breeding.</title>
        <authorList>
            <person name="Shi X."/>
            <person name="Cao S."/>
            <person name="Wang X."/>
            <person name="Huang S."/>
            <person name="Wang Y."/>
            <person name="Liu Z."/>
            <person name="Liu W."/>
            <person name="Leng X."/>
            <person name="Peng Y."/>
            <person name="Wang N."/>
            <person name="Wang Y."/>
            <person name="Ma Z."/>
            <person name="Xu X."/>
            <person name="Zhang F."/>
            <person name="Xue H."/>
            <person name="Zhong H."/>
            <person name="Wang Y."/>
            <person name="Zhang K."/>
            <person name="Velt A."/>
            <person name="Avia K."/>
            <person name="Holtgrawe D."/>
            <person name="Grimplet J."/>
            <person name="Matus J.T."/>
            <person name="Ware D."/>
            <person name="Wu X."/>
            <person name="Wang H."/>
            <person name="Liu C."/>
            <person name="Fang Y."/>
            <person name="Rustenholz C."/>
            <person name="Cheng Z."/>
            <person name="Xiao H."/>
            <person name="Zhou Y."/>
        </authorList>
    </citation>
    <scope>NUCLEOTIDE SEQUENCE [LARGE SCALE GENOMIC DNA]</scope>
    <source>
        <strain evidence="3">cv. Pinot noir / PN40024</strain>
        <tissue evidence="2">Leaf</tissue>
    </source>
</reference>
<evidence type="ECO:0000259" key="1">
    <source>
        <dbReference type="PROSITE" id="PS50053"/>
    </source>
</evidence>
<name>A0ABY9E2R3_VITVI</name>
<keyword evidence="3" id="KW-1185">Reference proteome</keyword>
<gene>
    <name evidence="2" type="ORF">VitviT2T_030428</name>
</gene>
<sequence>MSAYCGRQSVELNSITFLFDGHRLLGEQTPDELEMKDGDEIDAMMHQTRGVTWM</sequence>
<dbReference type="PROSITE" id="PS50053">
    <property type="entry name" value="UBIQUITIN_2"/>
    <property type="match status" value="1"/>
</dbReference>
<dbReference type="Gene3D" id="3.10.20.90">
    <property type="entry name" value="Phosphatidylinositol 3-kinase Catalytic Subunit, Chain A, domain 1"/>
    <property type="match status" value="1"/>
</dbReference>
<dbReference type="SUPFAM" id="SSF54236">
    <property type="entry name" value="Ubiquitin-like"/>
    <property type="match status" value="1"/>
</dbReference>
<organism evidence="2 3">
    <name type="scientific">Vitis vinifera</name>
    <name type="common">Grape</name>
    <dbReference type="NCBI Taxonomy" id="29760"/>
    <lineage>
        <taxon>Eukaryota</taxon>
        <taxon>Viridiplantae</taxon>
        <taxon>Streptophyta</taxon>
        <taxon>Embryophyta</taxon>
        <taxon>Tracheophyta</taxon>
        <taxon>Spermatophyta</taxon>
        <taxon>Magnoliopsida</taxon>
        <taxon>eudicotyledons</taxon>
        <taxon>Gunneridae</taxon>
        <taxon>Pentapetalae</taxon>
        <taxon>rosids</taxon>
        <taxon>Vitales</taxon>
        <taxon>Vitaceae</taxon>
        <taxon>Viteae</taxon>
        <taxon>Vitis</taxon>
    </lineage>
</organism>
<feature type="domain" description="Ubiquitin-like" evidence="1">
    <location>
        <begin position="1"/>
        <end position="50"/>
    </location>
</feature>
<dbReference type="InterPro" id="IPR029071">
    <property type="entry name" value="Ubiquitin-like_domsf"/>
</dbReference>
<evidence type="ECO:0000313" key="2">
    <source>
        <dbReference type="EMBL" id="WKA13095.1"/>
    </source>
</evidence>
<dbReference type="Proteomes" id="UP001227230">
    <property type="component" value="Chromosome 19"/>
</dbReference>
<dbReference type="Pfam" id="PF11976">
    <property type="entry name" value="Rad60-SLD"/>
    <property type="match status" value="1"/>
</dbReference>
<accession>A0ABY9E2R3</accession>